<accession>A0A7W6KGC2</accession>
<protein>
    <submittedName>
        <fullName evidence="2">Uncharacterized protein</fullName>
    </submittedName>
</protein>
<feature type="compositionally biased region" description="Low complexity" evidence="1">
    <location>
        <begin position="50"/>
        <end position="64"/>
    </location>
</feature>
<dbReference type="EMBL" id="JACIDZ010000001">
    <property type="protein sequence ID" value="MBB4120719.1"/>
    <property type="molecule type" value="Genomic_DNA"/>
</dbReference>
<dbReference type="RefSeq" id="WP_183482423.1">
    <property type="nucleotide sequence ID" value="NZ_JACIDZ010000001.1"/>
</dbReference>
<feature type="region of interest" description="Disordered" evidence="1">
    <location>
        <begin position="49"/>
        <end position="75"/>
    </location>
</feature>
<evidence type="ECO:0000313" key="3">
    <source>
        <dbReference type="Proteomes" id="UP000530571"/>
    </source>
</evidence>
<evidence type="ECO:0000256" key="1">
    <source>
        <dbReference type="SAM" id="MobiDB-lite"/>
    </source>
</evidence>
<proteinExistence type="predicted"/>
<gene>
    <name evidence="2" type="ORF">GGR30_000614</name>
</gene>
<organism evidence="2 3">
    <name type="scientific">Martelella radicis</name>
    <dbReference type="NCBI Taxonomy" id="1397476"/>
    <lineage>
        <taxon>Bacteria</taxon>
        <taxon>Pseudomonadati</taxon>
        <taxon>Pseudomonadota</taxon>
        <taxon>Alphaproteobacteria</taxon>
        <taxon>Hyphomicrobiales</taxon>
        <taxon>Aurantimonadaceae</taxon>
        <taxon>Martelella</taxon>
    </lineage>
</organism>
<comment type="caution">
    <text evidence="2">The sequence shown here is derived from an EMBL/GenBank/DDBJ whole genome shotgun (WGS) entry which is preliminary data.</text>
</comment>
<keyword evidence="3" id="KW-1185">Reference proteome</keyword>
<dbReference type="Proteomes" id="UP000530571">
    <property type="component" value="Unassembled WGS sequence"/>
</dbReference>
<evidence type="ECO:0000313" key="2">
    <source>
        <dbReference type="EMBL" id="MBB4120719.1"/>
    </source>
</evidence>
<sequence>MTGETQSPQDTSPCDISFVWGFTFCSRCGGNDYDDRPFACVHPKTKEGTEAMATRKTKTATTAAKRAEPPPQMQREDRRIVADKIADVYDDEGYIAPWTDELVAQDLGVPRAWVAEVRDFMFGPANENPKLAEYRRVHSEWKADYEKFRSELAAHKAEGKRLHNTALDLQRRAEEIGVQQNRIVRECRL</sequence>
<dbReference type="AlphaFoldDB" id="A0A7W6KGC2"/>
<name>A0A7W6KGC2_9HYPH</name>
<reference evidence="2 3" key="1">
    <citation type="submission" date="2020-08" db="EMBL/GenBank/DDBJ databases">
        <title>Genomic Encyclopedia of Type Strains, Phase IV (KMG-IV): sequencing the most valuable type-strain genomes for metagenomic binning, comparative biology and taxonomic classification.</title>
        <authorList>
            <person name="Goeker M."/>
        </authorList>
    </citation>
    <scope>NUCLEOTIDE SEQUENCE [LARGE SCALE GENOMIC DNA]</scope>
    <source>
        <strain evidence="2 3">DSM 28101</strain>
    </source>
</reference>